<dbReference type="PROSITE" id="PS50894">
    <property type="entry name" value="HPT"/>
    <property type="match status" value="1"/>
</dbReference>
<dbReference type="InterPro" id="IPR045871">
    <property type="entry name" value="AHP1-5/YPD1"/>
</dbReference>
<evidence type="ECO:0000256" key="2">
    <source>
        <dbReference type="SAM" id="Phobius"/>
    </source>
</evidence>
<dbReference type="PANTHER" id="PTHR28242:SF52">
    <property type="entry name" value="PHOSPHORELAY INTERMEDIATE PROTEIN YPD1"/>
    <property type="match status" value="1"/>
</dbReference>
<evidence type="ECO:0000313" key="4">
    <source>
        <dbReference type="EMBL" id="KAK7613807.1"/>
    </source>
</evidence>
<keyword evidence="2" id="KW-1133">Transmembrane helix</keyword>
<feature type="domain" description="HPt" evidence="3">
    <location>
        <begin position="56"/>
        <end position="164"/>
    </location>
</feature>
<sequence length="170" mass="19490">MPSIRQPLSRFLKWTTTRRSASSARASSLTFSSKPTAPLKRWNPACKKTPLFFFFFFFLSLSLSSILFHYSPTLTRHLLYSRDSEKKDLAQLSQLGHFLKGSSATLGLTKVKDSCEKIQHFGAHKDETGTHNEPDDKVCLERLTKTIAQAKQEFKDVEKVLRKFYHDDTS</sequence>
<evidence type="ECO:0000259" key="3">
    <source>
        <dbReference type="PROSITE" id="PS50894"/>
    </source>
</evidence>
<dbReference type="InterPro" id="IPR008207">
    <property type="entry name" value="Sig_transdc_His_kin_Hpt_dom"/>
</dbReference>
<organism evidence="4 5">
    <name type="scientific">Phyllosticta paracitricarpa</name>
    <dbReference type="NCBI Taxonomy" id="2016321"/>
    <lineage>
        <taxon>Eukaryota</taxon>
        <taxon>Fungi</taxon>
        <taxon>Dikarya</taxon>
        <taxon>Ascomycota</taxon>
        <taxon>Pezizomycotina</taxon>
        <taxon>Dothideomycetes</taxon>
        <taxon>Dothideomycetes incertae sedis</taxon>
        <taxon>Botryosphaeriales</taxon>
        <taxon>Phyllostictaceae</taxon>
        <taxon>Phyllosticta</taxon>
    </lineage>
</organism>
<proteinExistence type="predicted"/>
<dbReference type="PANTHER" id="PTHR28242">
    <property type="entry name" value="PHOSPHORELAY INTERMEDIATE PROTEIN YPD1"/>
    <property type="match status" value="1"/>
</dbReference>
<gene>
    <name evidence="4" type="ORF">JOL62DRAFT_565388</name>
</gene>
<accession>A0ABR1NF41</accession>
<feature type="modified residue" description="Phosphohistidine" evidence="1">
    <location>
        <position position="97"/>
    </location>
</feature>
<dbReference type="CDD" id="cd00088">
    <property type="entry name" value="HPT"/>
    <property type="match status" value="1"/>
</dbReference>
<reference evidence="4 5" key="1">
    <citation type="submission" date="2024-04" db="EMBL/GenBank/DDBJ databases">
        <title>Phyllosticta paracitricarpa is synonymous to the EU quarantine fungus P. citricarpa based on phylogenomic analyses.</title>
        <authorList>
            <consortium name="Lawrence Berkeley National Laboratory"/>
            <person name="Van ingen-buijs V.A."/>
            <person name="Van westerhoven A.C."/>
            <person name="Haridas S."/>
            <person name="Skiadas P."/>
            <person name="Martin F."/>
            <person name="Groenewald J.Z."/>
            <person name="Crous P.W."/>
            <person name="Seidl M.F."/>
        </authorList>
    </citation>
    <scope>NUCLEOTIDE SEQUENCE [LARGE SCALE GENOMIC DNA]</scope>
    <source>
        <strain evidence="4 5">CBS 141358</strain>
    </source>
</reference>
<evidence type="ECO:0000256" key="1">
    <source>
        <dbReference type="PROSITE-ProRule" id="PRU00110"/>
    </source>
</evidence>
<feature type="transmembrane region" description="Helical" evidence="2">
    <location>
        <begin position="51"/>
        <end position="70"/>
    </location>
</feature>
<protein>
    <recommendedName>
        <fullName evidence="3">HPt domain-containing protein</fullName>
    </recommendedName>
</protein>
<dbReference type="Proteomes" id="UP001367316">
    <property type="component" value="Unassembled WGS sequence"/>
</dbReference>
<comment type="caution">
    <text evidence="4">The sequence shown here is derived from an EMBL/GenBank/DDBJ whole genome shotgun (WGS) entry which is preliminary data.</text>
</comment>
<dbReference type="Gene3D" id="1.20.120.160">
    <property type="entry name" value="HPT domain"/>
    <property type="match status" value="1"/>
</dbReference>
<keyword evidence="1" id="KW-0597">Phosphoprotein</keyword>
<keyword evidence="5" id="KW-1185">Reference proteome</keyword>
<name>A0ABR1NF41_9PEZI</name>
<keyword evidence="2" id="KW-0472">Membrane</keyword>
<dbReference type="InterPro" id="IPR036641">
    <property type="entry name" value="HPT_dom_sf"/>
</dbReference>
<dbReference type="SUPFAM" id="SSF47226">
    <property type="entry name" value="Histidine-containing phosphotransfer domain, HPT domain"/>
    <property type="match status" value="1"/>
</dbReference>
<evidence type="ECO:0000313" key="5">
    <source>
        <dbReference type="Proteomes" id="UP001367316"/>
    </source>
</evidence>
<keyword evidence="2" id="KW-0812">Transmembrane</keyword>
<dbReference type="Pfam" id="PF01627">
    <property type="entry name" value="Hpt"/>
    <property type="match status" value="1"/>
</dbReference>
<dbReference type="EMBL" id="JBBPBF010000005">
    <property type="protein sequence ID" value="KAK7613807.1"/>
    <property type="molecule type" value="Genomic_DNA"/>
</dbReference>